<dbReference type="SUPFAM" id="SSF55729">
    <property type="entry name" value="Acyl-CoA N-acyltransferases (Nat)"/>
    <property type="match status" value="1"/>
</dbReference>
<dbReference type="Gene3D" id="3.40.630.30">
    <property type="match status" value="1"/>
</dbReference>
<dbReference type="EMBL" id="JAAVXB010000011">
    <property type="protein sequence ID" value="NKF24070.1"/>
    <property type="molecule type" value="Genomic_DNA"/>
</dbReference>
<protein>
    <submittedName>
        <fullName evidence="2">GNAT family N-acetyltransferase</fullName>
    </submittedName>
</protein>
<dbReference type="InterPro" id="IPR016181">
    <property type="entry name" value="Acyl_CoA_acyltransferase"/>
</dbReference>
<dbReference type="CDD" id="cd04301">
    <property type="entry name" value="NAT_SF"/>
    <property type="match status" value="1"/>
</dbReference>
<comment type="caution">
    <text evidence="2">The sequence shown here is derived from an EMBL/GenBank/DDBJ whole genome shotgun (WGS) entry which is preliminary data.</text>
</comment>
<dbReference type="InterPro" id="IPR052564">
    <property type="entry name" value="N-acetyltrans/Recomb-assoc"/>
</dbReference>
<evidence type="ECO:0000313" key="2">
    <source>
        <dbReference type="EMBL" id="NKF24070.1"/>
    </source>
</evidence>
<reference evidence="2" key="1">
    <citation type="submission" date="2020-03" db="EMBL/GenBank/DDBJ databases">
        <title>Solimonas marina sp. nov., isolated from deep seawater of the Pacific Ocean.</title>
        <authorList>
            <person name="Liu X."/>
            <person name="Lai Q."/>
            <person name="Sun F."/>
            <person name="Gai Y."/>
            <person name="Li G."/>
            <person name="Shao Z."/>
        </authorList>
    </citation>
    <scope>NUCLEOTIDE SEQUENCE</scope>
    <source>
        <strain evidence="2">C16B3</strain>
    </source>
</reference>
<organism evidence="2 3">
    <name type="scientific">Solimonas marina</name>
    <dbReference type="NCBI Taxonomy" id="2714601"/>
    <lineage>
        <taxon>Bacteria</taxon>
        <taxon>Pseudomonadati</taxon>
        <taxon>Pseudomonadota</taxon>
        <taxon>Gammaproteobacteria</taxon>
        <taxon>Nevskiales</taxon>
        <taxon>Nevskiaceae</taxon>
        <taxon>Solimonas</taxon>
    </lineage>
</organism>
<accession>A0A969WDH4</accession>
<dbReference type="PANTHER" id="PTHR43451:SF1">
    <property type="entry name" value="ACETYLTRANSFERASE"/>
    <property type="match status" value="1"/>
</dbReference>
<keyword evidence="3" id="KW-1185">Reference proteome</keyword>
<proteinExistence type="predicted"/>
<name>A0A969WDH4_9GAMM</name>
<dbReference type="PROSITE" id="PS51186">
    <property type="entry name" value="GNAT"/>
    <property type="match status" value="1"/>
</dbReference>
<gene>
    <name evidence="2" type="ORF">G7Y82_17295</name>
</gene>
<dbReference type="InterPro" id="IPR000182">
    <property type="entry name" value="GNAT_dom"/>
</dbReference>
<dbReference type="PANTHER" id="PTHR43451">
    <property type="entry name" value="ACETYLTRANSFERASE (GNAT) FAMILY PROTEIN"/>
    <property type="match status" value="1"/>
</dbReference>
<dbReference type="Proteomes" id="UP000653472">
    <property type="component" value="Unassembled WGS sequence"/>
</dbReference>
<feature type="domain" description="N-acetyltransferase" evidence="1">
    <location>
        <begin position="1"/>
        <end position="154"/>
    </location>
</feature>
<evidence type="ECO:0000313" key="3">
    <source>
        <dbReference type="Proteomes" id="UP000653472"/>
    </source>
</evidence>
<sequence>MELRRYVDADAVAVVALFTASVHGLAGAHYDAAQRRAWAPVDADIDDWRRRLAAQHVLLAVDGDALAGFIGYEDDGHIDLLYTAPSHARHGVATRLLAAAEHALIAGRAVRLKTEASAVARPFFERHGFAVMAPEDVSRDGVILRRYVMRKPVHRAL</sequence>
<dbReference type="RefSeq" id="WP_168149395.1">
    <property type="nucleotide sequence ID" value="NZ_JAAVXB010000011.1"/>
</dbReference>
<dbReference type="AlphaFoldDB" id="A0A969WDH4"/>
<evidence type="ECO:0000259" key="1">
    <source>
        <dbReference type="PROSITE" id="PS51186"/>
    </source>
</evidence>
<dbReference type="GO" id="GO:0016747">
    <property type="term" value="F:acyltransferase activity, transferring groups other than amino-acyl groups"/>
    <property type="evidence" value="ECO:0007669"/>
    <property type="project" value="InterPro"/>
</dbReference>
<dbReference type="Pfam" id="PF13673">
    <property type="entry name" value="Acetyltransf_10"/>
    <property type="match status" value="1"/>
</dbReference>